<dbReference type="Proteomes" id="UP001328107">
    <property type="component" value="Unassembled WGS sequence"/>
</dbReference>
<gene>
    <name evidence="1" type="ORF">PMAYCL1PPCAC_14229</name>
</gene>
<keyword evidence="2" id="KW-1185">Reference proteome</keyword>
<protein>
    <submittedName>
        <fullName evidence="1">Uncharacterized protein</fullName>
    </submittedName>
</protein>
<dbReference type="AlphaFoldDB" id="A0AAN4ZMM4"/>
<feature type="non-terminal residue" evidence="1">
    <location>
        <position position="1"/>
    </location>
</feature>
<sequence length="129" mass="14844">DNQMMDDIIEDIAEKATAEYKIEISKDSSEVAVMEKRRLSSRNVIRSVKYESIEERDENEEPFVKKSRAESVGSKDKVVSVVVEKRRRSSRMVSVNDFGEESDEEVGLCNRNIPRLLLAIFRTSQDITK</sequence>
<comment type="caution">
    <text evidence="1">The sequence shown here is derived from an EMBL/GenBank/DDBJ whole genome shotgun (WGS) entry which is preliminary data.</text>
</comment>
<organism evidence="1 2">
    <name type="scientific">Pristionchus mayeri</name>
    <dbReference type="NCBI Taxonomy" id="1317129"/>
    <lineage>
        <taxon>Eukaryota</taxon>
        <taxon>Metazoa</taxon>
        <taxon>Ecdysozoa</taxon>
        <taxon>Nematoda</taxon>
        <taxon>Chromadorea</taxon>
        <taxon>Rhabditida</taxon>
        <taxon>Rhabditina</taxon>
        <taxon>Diplogasteromorpha</taxon>
        <taxon>Diplogasteroidea</taxon>
        <taxon>Neodiplogasteridae</taxon>
        <taxon>Pristionchus</taxon>
    </lineage>
</organism>
<feature type="non-terminal residue" evidence="1">
    <location>
        <position position="129"/>
    </location>
</feature>
<evidence type="ECO:0000313" key="1">
    <source>
        <dbReference type="EMBL" id="GMR44033.1"/>
    </source>
</evidence>
<proteinExistence type="predicted"/>
<evidence type="ECO:0000313" key="2">
    <source>
        <dbReference type="Proteomes" id="UP001328107"/>
    </source>
</evidence>
<name>A0AAN4ZMM4_9BILA</name>
<accession>A0AAN4ZMM4</accession>
<dbReference type="EMBL" id="BTRK01000003">
    <property type="protein sequence ID" value="GMR44033.1"/>
    <property type="molecule type" value="Genomic_DNA"/>
</dbReference>
<reference evidence="2" key="1">
    <citation type="submission" date="2022-10" db="EMBL/GenBank/DDBJ databases">
        <title>Genome assembly of Pristionchus species.</title>
        <authorList>
            <person name="Yoshida K."/>
            <person name="Sommer R.J."/>
        </authorList>
    </citation>
    <scope>NUCLEOTIDE SEQUENCE [LARGE SCALE GENOMIC DNA]</scope>
    <source>
        <strain evidence="2">RS5460</strain>
    </source>
</reference>